<dbReference type="InterPro" id="IPR003226">
    <property type="entry name" value="MYG1_exonuclease"/>
</dbReference>
<dbReference type="PANTHER" id="PTHR11215:SF1">
    <property type="entry name" value="MYG1 EXONUCLEASE"/>
    <property type="match status" value="1"/>
</dbReference>
<reference evidence="2" key="1">
    <citation type="submission" date="2020-05" db="EMBL/GenBank/DDBJ databases">
        <authorList>
            <person name="Chiriac C."/>
            <person name="Salcher M."/>
            <person name="Ghai R."/>
            <person name="Kavagutti S V."/>
        </authorList>
    </citation>
    <scope>NUCLEOTIDE SEQUENCE</scope>
</reference>
<sequence>MSDATDSSAVTPEPIRVGTHSGSFHADEVFALATLRMALGPIEIVRTRTAEKLAACAMRVDVGRHYDPDSGDFDHHQGDVGERENGIRYASFGLVWKQFGEELAGSAEVAASIDGRVVTPIDAGDNGQDLYEPLVDGVQPYAVSGVIAAMNPPWDAEDGAAAERRAFDEAVDLAEGIVRRELEASQGRARAADLVRAALERATDPRILELDRGMPWRGVVRDAPEVLLVVSPRSRGDWSLQAVPAGDHGFANRLSLPESWAGLEGEPLQQVTGVADAVFCHVARFMAVAGSRDGVLELARQALVDAPEAPPAPAA</sequence>
<dbReference type="Pfam" id="PF03690">
    <property type="entry name" value="MYG1_exonuc"/>
    <property type="match status" value="1"/>
</dbReference>
<name>A0A6J7H5K6_9ZZZZ</name>
<organism evidence="2">
    <name type="scientific">freshwater metagenome</name>
    <dbReference type="NCBI Taxonomy" id="449393"/>
    <lineage>
        <taxon>unclassified sequences</taxon>
        <taxon>metagenomes</taxon>
        <taxon>ecological metagenomes</taxon>
    </lineage>
</organism>
<evidence type="ECO:0000313" key="2">
    <source>
        <dbReference type="EMBL" id="CAB4911009.1"/>
    </source>
</evidence>
<comment type="similarity">
    <text evidence="1">Belongs to the MYG1 family.</text>
</comment>
<gene>
    <name evidence="2" type="ORF">UFOPK3564_01239</name>
</gene>
<protein>
    <submittedName>
        <fullName evidence="2">Unannotated protein</fullName>
    </submittedName>
</protein>
<dbReference type="EMBL" id="CAFBMK010000056">
    <property type="protein sequence ID" value="CAB4911009.1"/>
    <property type="molecule type" value="Genomic_DNA"/>
</dbReference>
<evidence type="ECO:0000256" key="1">
    <source>
        <dbReference type="ARBA" id="ARBA00010105"/>
    </source>
</evidence>
<accession>A0A6J7H5K6</accession>
<dbReference type="GO" id="GO:0005737">
    <property type="term" value="C:cytoplasm"/>
    <property type="evidence" value="ECO:0007669"/>
    <property type="project" value="TreeGrafter"/>
</dbReference>
<dbReference type="AlphaFoldDB" id="A0A6J7H5K6"/>
<proteinExistence type="inferred from homology"/>
<dbReference type="PANTHER" id="PTHR11215">
    <property type="entry name" value="METAL DEPENDENT HYDROLASE - RELATED"/>
    <property type="match status" value="1"/>
</dbReference>
<dbReference type="GO" id="GO:0005634">
    <property type="term" value="C:nucleus"/>
    <property type="evidence" value="ECO:0007669"/>
    <property type="project" value="TreeGrafter"/>
</dbReference>